<dbReference type="EC" id="1.14.99.60" evidence="8"/>
<comment type="cofactor">
    <cofactor evidence="8">
        <name>Fe cation</name>
        <dbReference type="ChEBI" id="CHEBI:24875"/>
    </cofactor>
    <text evidence="8">Binds 2 iron ions per subunit.</text>
</comment>
<comment type="caution">
    <text evidence="9">The sequence shown here is derived from an EMBL/GenBank/DDBJ whole genome shotgun (WGS) entry which is preliminary data.</text>
</comment>
<evidence type="ECO:0000256" key="2">
    <source>
        <dbReference type="ARBA" id="ARBA00022688"/>
    </source>
</evidence>
<evidence type="ECO:0000256" key="6">
    <source>
        <dbReference type="ARBA" id="ARBA00023033"/>
    </source>
</evidence>
<keyword evidence="7 8" id="KW-0472">Membrane</keyword>
<dbReference type="GO" id="GO:0046872">
    <property type="term" value="F:metal ion binding"/>
    <property type="evidence" value="ECO:0007669"/>
    <property type="project" value="UniProtKB-KW"/>
</dbReference>
<dbReference type="PANTHER" id="PTHR11237">
    <property type="entry name" value="COENZYME Q10 BIOSYNTHESIS PROTEIN 7"/>
    <property type="match status" value="1"/>
</dbReference>
<dbReference type="OrthoDB" id="275371at2759"/>
<protein>
    <recommendedName>
        <fullName evidence="8">5-demethoxyubiquinone hydroxylase, mitochondrial</fullName>
        <shortName evidence="8">DMQ hydroxylase</shortName>
        <ecNumber evidence="8">1.14.99.60</ecNumber>
    </recommendedName>
    <alternativeName>
        <fullName evidence="8">Ubiquinone biosynthesis monooxygenase COQ7</fullName>
    </alternativeName>
</protein>
<feature type="binding site" evidence="8">
    <location>
        <position position="191"/>
    </location>
    <ligand>
        <name>Fe cation</name>
        <dbReference type="ChEBI" id="CHEBI:24875"/>
        <label>2</label>
    </ligand>
</feature>
<dbReference type="GO" id="GO:0008682">
    <property type="term" value="F:3-demethoxyubiquinol 3-hydroxylase activity"/>
    <property type="evidence" value="ECO:0007669"/>
    <property type="project" value="UniProtKB-EC"/>
</dbReference>
<comment type="subunit">
    <text evidence="8">Component of a multi-subunit COQ enzyme complex, composed of at least COQ3, COQ4, COQ5, COQ6, COQ7 and COQ9.</text>
</comment>
<gene>
    <name evidence="8" type="primary">COQ7</name>
    <name evidence="9" type="ORF">GSI_07159</name>
</gene>
<keyword evidence="6 8" id="KW-0503">Monooxygenase</keyword>
<dbReference type="CDD" id="cd01042">
    <property type="entry name" value="DMQH"/>
    <property type="match status" value="1"/>
</dbReference>
<feature type="binding site" evidence="8">
    <location>
        <position position="67"/>
    </location>
    <ligand>
        <name>Fe cation</name>
        <dbReference type="ChEBI" id="CHEBI:24875"/>
        <label>1</label>
    </ligand>
</feature>
<dbReference type="STRING" id="1077348.A0A2G8S9M5"/>
<proteinExistence type="inferred from homology"/>
<reference evidence="9 10" key="1">
    <citation type="journal article" date="2015" name="Sci. Rep.">
        <title>Chromosome-level genome map provides insights into diverse defense mechanisms in the medicinal fungus Ganoderma sinense.</title>
        <authorList>
            <person name="Zhu Y."/>
            <person name="Xu J."/>
            <person name="Sun C."/>
            <person name="Zhou S."/>
            <person name="Xu H."/>
            <person name="Nelson D.R."/>
            <person name="Qian J."/>
            <person name="Song J."/>
            <person name="Luo H."/>
            <person name="Xiang L."/>
            <person name="Li Y."/>
            <person name="Xu Z."/>
            <person name="Ji A."/>
            <person name="Wang L."/>
            <person name="Lu S."/>
            <person name="Hayward A."/>
            <person name="Sun W."/>
            <person name="Li X."/>
            <person name="Schwartz D.C."/>
            <person name="Wang Y."/>
            <person name="Chen S."/>
        </authorList>
    </citation>
    <scope>NUCLEOTIDE SEQUENCE [LARGE SCALE GENOMIC DNA]</scope>
    <source>
        <strain evidence="9 10">ZZ0214-1</strain>
    </source>
</reference>
<dbReference type="GO" id="GO:0016709">
    <property type="term" value="F:oxidoreductase activity, acting on paired donors, with incorporation or reduction of molecular oxygen, NAD(P)H as one donor, and incorporation of one atom of oxygen"/>
    <property type="evidence" value="ECO:0007669"/>
    <property type="project" value="UniProtKB-UniRule"/>
</dbReference>
<keyword evidence="8" id="KW-0496">Mitochondrion</keyword>
<evidence type="ECO:0000256" key="4">
    <source>
        <dbReference type="ARBA" id="ARBA00023002"/>
    </source>
</evidence>
<keyword evidence="5 8" id="KW-0408">Iron</keyword>
<sequence length="227" mass="25185">MLCTPRTPAIRPLLRCLSTHPPPPLPSTAYTDRTRPNDAAITATPDHIPPIVQHQLQSALRVDQAGELAANYIYMGQHHVLGRDPLTGPLIQEMWDQEKKHLAVMNKLQIQHHVRPTLLWNLARIGGYTLGALTALMGKEAAMACTEAVETVIGEHYDDQLKAFQDLPPDHPSVPLLKDVIREFRDDELEHLDIAVQNDSQKAPAHALLSTVVGSGCKMAIELCKRF</sequence>
<keyword evidence="3 8" id="KW-0479">Metal-binding</keyword>
<comment type="pathway">
    <text evidence="1 8">Cofactor biosynthesis; ubiquinone biosynthesis.</text>
</comment>
<dbReference type="GO" id="GO:0031314">
    <property type="term" value="C:extrinsic component of mitochondrial inner membrane"/>
    <property type="evidence" value="ECO:0007669"/>
    <property type="project" value="UniProtKB-UniRule"/>
</dbReference>
<evidence type="ECO:0000256" key="5">
    <source>
        <dbReference type="ARBA" id="ARBA00023004"/>
    </source>
</evidence>
<comment type="similarity">
    <text evidence="8">Belongs to the COQ7 family.</text>
</comment>
<feature type="binding site" evidence="8">
    <location>
        <position position="188"/>
    </location>
    <ligand>
        <name>Fe cation</name>
        <dbReference type="ChEBI" id="CHEBI:24875"/>
        <label>1</label>
    </ligand>
</feature>
<evidence type="ECO:0000256" key="7">
    <source>
        <dbReference type="ARBA" id="ARBA00023136"/>
    </source>
</evidence>
<keyword evidence="2 8" id="KW-0831">Ubiquinone biosynthesis</keyword>
<feature type="binding site" evidence="8">
    <location>
        <position position="98"/>
    </location>
    <ligand>
        <name>Fe cation</name>
        <dbReference type="ChEBI" id="CHEBI:24875"/>
        <label>1</label>
    </ligand>
</feature>
<dbReference type="Pfam" id="PF03232">
    <property type="entry name" value="COQ7"/>
    <property type="match status" value="1"/>
</dbReference>
<comment type="catalytic activity">
    <reaction evidence="8">
        <text>a 5-methoxy-2-methyl-3-(all-trans-polyprenyl)benzene-1,4-diol + AH2 + O2 = a 3-demethylubiquinol + A + H2O</text>
        <dbReference type="Rhea" id="RHEA:50908"/>
        <dbReference type="Rhea" id="RHEA-COMP:10859"/>
        <dbReference type="Rhea" id="RHEA-COMP:10914"/>
        <dbReference type="ChEBI" id="CHEBI:13193"/>
        <dbReference type="ChEBI" id="CHEBI:15377"/>
        <dbReference type="ChEBI" id="CHEBI:15379"/>
        <dbReference type="ChEBI" id="CHEBI:17499"/>
        <dbReference type="ChEBI" id="CHEBI:84167"/>
        <dbReference type="ChEBI" id="CHEBI:84422"/>
        <dbReference type="EC" id="1.14.99.60"/>
    </reaction>
</comment>
<dbReference type="EMBL" id="AYKW01000014">
    <property type="protein sequence ID" value="PIL30460.1"/>
    <property type="molecule type" value="Genomic_DNA"/>
</dbReference>
<organism evidence="9 10">
    <name type="scientific">Ganoderma sinense ZZ0214-1</name>
    <dbReference type="NCBI Taxonomy" id="1077348"/>
    <lineage>
        <taxon>Eukaryota</taxon>
        <taxon>Fungi</taxon>
        <taxon>Dikarya</taxon>
        <taxon>Basidiomycota</taxon>
        <taxon>Agaricomycotina</taxon>
        <taxon>Agaricomycetes</taxon>
        <taxon>Polyporales</taxon>
        <taxon>Polyporaceae</taxon>
        <taxon>Ganoderma</taxon>
    </lineage>
</organism>
<comment type="function">
    <text evidence="8">Catalyzes the hydroxylation of 2-polyprenyl-3-methyl-6-methoxy-1,4-benzoquinol (DMQH2) during ubiquinone biosynthesis. Has also a structural role in the COQ enzyme complex, stabilizing other COQ polypeptides.</text>
</comment>
<keyword evidence="4 8" id="KW-0560">Oxidoreductase</keyword>
<feature type="binding site" evidence="8">
    <location>
        <position position="188"/>
    </location>
    <ligand>
        <name>Fe cation</name>
        <dbReference type="ChEBI" id="CHEBI:24875"/>
        <label>2</label>
    </ligand>
</feature>
<dbReference type="InterPro" id="IPR009078">
    <property type="entry name" value="Ferritin-like_SF"/>
</dbReference>
<dbReference type="AlphaFoldDB" id="A0A2G8S9M5"/>
<feature type="binding site" evidence="8">
    <location>
        <position position="101"/>
    </location>
    <ligand>
        <name>Fe cation</name>
        <dbReference type="ChEBI" id="CHEBI:24875"/>
        <label>1</label>
    </ligand>
</feature>
<dbReference type="HAMAP" id="MF_01658">
    <property type="entry name" value="COQ7"/>
    <property type="match status" value="1"/>
</dbReference>
<evidence type="ECO:0000256" key="1">
    <source>
        <dbReference type="ARBA" id="ARBA00004749"/>
    </source>
</evidence>
<evidence type="ECO:0000256" key="3">
    <source>
        <dbReference type="ARBA" id="ARBA00022723"/>
    </source>
</evidence>
<dbReference type="GO" id="GO:0006744">
    <property type="term" value="P:ubiquinone biosynthetic process"/>
    <property type="evidence" value="ECO:0007669"/>
    <property type="project" value="UniProtKB-UniRule"/>
</dbReference>
<feature type="binding site" evidence="8">
    <location>
        <position position="150"/>
    </location>
    <ligand>
        <name>Fe cation</name>
        <dbReference type="ChEBI" id="CHEBI:24875"/>
        <label>2</label>
    </ligand>
</feature>
<dbReference type="UniPathway" id="UPA00232"/>
<dbReference type="PANTHER" id="PTHR11237:SF4">
    <property type="entry name" value="5-DEMETHOXYUBIQUINONE HYDROXYLASE, MITOCHONDRIAL"/>
    <property type="match status" value="1"/>
</dbReference>
<keyword evidence="10" id="KW-1185">Reference proteome</keyword>
<comment type="subcellular location">
    <subcellularLocation>
        <location evidence="8">Mitochondrion inner membrane</location>
        <topology evidence="8">Peripheral membrane protein</topology>
        <orientation evidence="8">Matrix side</orientation>
    </subcellularLocation>
</comment>
<dbReference type="SUPFAM" id="SSF47240">
    <property type="entry name" value="Ferritin-like"/>
    <property type="match status" value="1"/>
</dbReference>
<dbReference type="InterPro" id="IPR011566">
    <property type="entry name" value="Ubq_synth_Coq7"/>
</dbReference>
<name>A0A2G8S9M5_9APHY</name>
<evidence type="ECO:0000256" key="8">
    <source>
        <dbReference type="HAMAP-Rule" id="MF_03194"/>
    </source>
</evidence>
<accession>A0A2G8S9M5</accession>
<feature type="binding site" evidence="8">
    <location>
        <position position="98"/>
    </location>
    <ligand>
        <name>Fe cation</name>
        <dbReference type="ChEBI" id="CHEBI:24875"/>
        <label>2</label>
    </ligand>
</feature>
<dbReference type="Proteomes" id="UP000230002">
    <property type="component" value="Unassembled WGS sequence"/>
</dbReference>
<keyword evidence="8" id="KW-0999">Mitochondrion inner membrane</keyword>
<evidence type="ECO:0000313" key="9">
    <source>
        <dbReference type="EMBL" id="PIL30460.1"/>
    </source>
</evidence>
<evidence type="ECO:0000313" key="10">
    <source>
        <dbReference type="Proteomes" id="UP000230002"/>
    </source>
</evidence>